<name>A0A3N1D2C7_9ACTN</name>
<dbReference type="AlphaFoldDB" id="A0A3N1D2C7"/>
<dbReference type="Proteomes" id="UP000272400">
    <property type="component" value="Unassembled WGS sequence"/>
</dbReference>
<keyword evidence="2" id="KW-1185">Reference proteome</keyword>
<accession>A0A3N1D2C7</accession>
<sequence>MSPIPLSSRERHRLRSPAAALLQNTAVGTVTAGEFTGATAVITWIYPLANPLQCLMPGGLTVQDGTIAVQITGL</sequence>
<dbReference type="RefSeq" id="WP_148086102.1">
    <property type="nucleotide sequence ID" value="NZ_RJKE01000001.1"/>
</dbReference>
<comment type="caution">
    <text evidence="1">The sequence shown here is derived from an EMBL/GenBank/DDBJ whole genome shotgun (WGS) entry which is preliminary data.</text>
</comment>
<dbReference type="EMBL" id="RJKE01000001">
    <property type="protein sequence ID" value="ROO87671.1"/>
    <property type="molecule type" value="Genomic_DNA"/>
</dbReference>
<evidence type="ECO:0000313" key="2">
    <source>
        <dbReference type="Proteomes" id="UP000272400"/>
    </source>
</evidence>
<dbReference type="OrthoDB" id="3690812at2"/>
<gene>
    <name evidence="1" type="ORF">EDD29_5298</name>
</gene>
<reference evidence="1 2" key="1">
    <citation type="submission" date="2018-11" db="EMBL/GenBank/DDBJ databases">
        <title>Sequencing the genomes of 1000 actinobacteria strains.</title>
        <authorList>
            <person name="Klenk H.-P."/>
        </authorList>
    </citation>
    <scope>NUCLEOTIDE SEQUENCE [LARGE SCALE GENOMIC DNA]</scope>
    <source>
        <strain evidence="1 2">DSM 44254</strain>
    </source>
</reference>
<protein>
    <submittedName>
        <fullName evidence="1">Uncharacterized protein</fullName>
    </submittedName>
</protein>
<proteinExistence type="predicted"/>
<evidence type="ECO:0000313" key="1">
    <source>
        <dbReference type="EMBL" id="ROO87671.1"/>
    </source>
</evidence>
<organism evidence="1 2">
    <name type="scientific">Actinocorallia herbida</name>
    <dbReference type="NCBI Taxonomy" id="58109"/>
    <lineage>
        <taxon>Bacteria</taxon>
        <taxon>Bacillati</taxon>
        <taxon>Actinomycetota</taxon>
        <taxon>Actinomycetes</taxon>
        <taxon>Streptosporangiales</taxon>
        <taxon>Thermomonosporaceae</taxon>
        <taxon>Actinocorallia</taxon>
    </lineage>
</organism>